<keyword evidence="1" id="KW-0732">Signal</keyword>
<evidence type="ECO:0008006" key="4">
    <source>
        <dbReference type="Google" id="ProtNLM"/>
    </source>
</evidence>
<dbReference type="EMBL" id="LT629690">
    <property type="protein sequence ID" value="SDF09199.1"/>
    <property type="molecule type" value="Genomic_DNA"/>
</dbReference>
<evidence type="ECO:0000313" key="2">
    <source>
        <dbReference type="EMBL" id="SDF09199.1"/>
    </source>
</evidence>
<reference evidence="2 3" key="1">
    <citation type="submission" date="2016-10" db="EMBL/GenBank/DDBJ databases">
        <authorList>
            <person name="de Groot N.N."/>
        </authorList>
    </citation>
    <scope>NUCLEOTIDE SEQUENCE [LARGE SCALE GENOMIC DNA]</scope>
    <source>
        <strain evidence="2 3">GAS232</strain>
    </source>
</reference>
<protein>
    <recommendedName>
        <fullName evidence="4">DUF4105 domain-containing protein</fullName>
    </recommendedName>
</protein>
<name>A0A1G7IA42_9BACT</name>
<feature type="chain" id="PRO_5009241349" description="DUF4105 domain-containing protein" evidence="1">
    <location>
        <begin position="28"/>
        <end position="351"/>
    </location>
</feature>
<accession>A0A1G7IA42</accession>
<evidence type="ECO:0000313" key="3">
    <source>
        <dbReference type="Proteomes" id="UP000182427"/>
    </source>
</evidence>
<dbReference type="AlphaFoldDB" id="A0A1G7IA42"/>
<dbReference type="Proteomes" id="UP000182427">
    <property type="component" value="Chromosome I"/>
</dbReference>
<dbReference type="OrthoDB" id="107895at2"/>
<proteinExistence type="predicted"/>
<evidence type="ECO:0000256" key="1">
    <source>
        <dbReference type="SAM" id="SignalP"/>
    </source>
</evidence>
<feature type="signal peptide" evidence="1">
    <location>
        <begin position="1"/>
        <end position="27"/>
    </location>
</feature>
<dbReference type="RefSeq" id="WP_083344475.1">
    <property type="nucleotide sequence ID" value="NZ_LT629690.1"/>
</dbReference>
<keyword evidence="3" id="KW-1185">Reference proteome</keyword>
<sequence length="351" mass="38753">MPRLRQAANFLAAALCLALFAPLSAHANISLLVEEPFGTFGGFNPTGHAAVYLDNVCADSPTRLRLCHTGEMGVVISRYHRVDGYDWVAIPLIPYLYAVEDIEDVPETATVTLEKELRDRYRRAHLLSLAPSKEDGSAPGGEWIQLIGSSYDRRIFGFQLLTTREQDEGIIARLNDSHNRGQFNLFYRNCADFARSILRSTFPGSIPRNSMADFWLTTPKHLARSVTKFGAKNPELKFHTFQIPQVPGSISRSRRVDGIAESLVRSKKYIVPLAFFSPTTAASLMAAYIGTGRFKMPKDAPLMAELQTPSQPVGIMIADDRIQLPVTPPPFVEAKMCSTVVPLLEAEGGGN</sequence>
<gene>
    <name evidence="2" type="ORF">SAMN05444167_1363</name>
</gene>
<organism evidence="2 3">
    <name type="scientific">Terriglobus roseus</name>
    <dbReference type="NCBI Taxonomy" id="392734"/>
    <lineage>
        <taxon>Bacteria</taxon>
        <taxon>Pseudomonadati</taxon>
        <taxon>Acidobacteriota</taxon>
        <taxon>Terriglobia</taxon>
        <taxon>Terriglobales</taxon>
        <taxon>Acidobacteriaceae</taxon>
        <taxon>Terriglobus</taxon>
    </lineage>
</organism>